<reference evidence="1 2" key="1">
    <citation type="submission" date="2024-02" db="EMBL/GenBank/DDBJ databases">
        <title>A nitrogen-fixing paenibacillus bacterium.</title>
        <authorList>
            <person name="Zhang W.L."/>
            <person name="Chen S.F."/>
        </authorList>
    </citation>
    <scope>NUCLEOTIDE SEQUENCE [LARGE SCALE GENOMIC DNA]</scope>
    <source>
        <strain evidence="1 2">M1</strain>
    </source>
</reference>
<sequence>MKMIVHDLSQQDFAAWGAAEDQDVLVISDNGTIRKCTGCFGCWTKTPGRCVIKDDYQHMGELLARSDELIIITQCVYGSYSPFVLNVLNRSISYMLPYFVKKNGETHHRERYPHTFAFTVHFYGDDVTESEKETARALVAANSVNLNSTGNRVYFHHNPQAVKEAMI</sequence>
<accession>A0ABU7VW78</accession>
<keyword evidence="2" id="KW-1185">Reference proteome</keyword>
<dbReference type="InterPro" id="IPR029039">
    <property type="entry name" value="Flavoprotein-like_sf"/>
</dbReference>
<name>A0ABU7VW78_9BACL</name>
<dbReference type="RefSeq" id="WP_331847958.1">
    <property type="nucleotide sequence ID" value="NZ_JAZHPZ010000010.1"/>
</dbReference>
<dbReference type="SUPFAM" id="SSF52218">
    <property type="entry name" value="Flavoproteins"/>
    <property type="match status" value="1"/>
</dbReference>
<gene>
    <name evidence="1" type="ORF">V3851_18065</name>
</gene>
<organism evidence="1 2">
    <name type="scientific">Paenibacillus haidiansis</name>
    <dbReference type="NCBI Taxonomy" id="1574488"/>
    <lineage>
        <taxon>Bacteria</taxon>
        <taxon>Bacillati</taxon>
        <taxon>Bacillota</taxon>
        <taxon>Bacilli</taxon>
        <taxon>Bacillales</taxon>
        <taxon>Paenibacillaceae</taxon>
        <taxon>Paenibacillus</taxon>
    </lineage>
</organism>
<evidence type="ECO:0000313" key="1">
    <source>
        <dbReference type="EMBL" id="MEF2967740.1"/>
    </source>
</evidence>
<evidence type="ECO:0000313" key="2">
    <source>
        <dbReference type="Proteomes" id="UP001306950"/>
    </source>
</evidence>
<dbReference type="Proteomes" id="UP001306950">
    <property type="component" value="Unassembled WGS sequence"/>
</dbReference>
<dbReference type="Gene3D" id="3.40.50.360">
    <property type="match status" value="1"/>
</dbReference>
<protein>
    <submittedName>
        <fullName evidence="1">Flavodoxin family protein</fullName>
    </submittedName>
</protein>
<dbReference type="EMBL" id="JAZHPZ010000010">
    <property type="protein sequence ID" value="MEF2967740.1"/>
    <property type="molecule type" value="Genomic_DNA"/>
</dbReference>
<comment type="caution">
    <text evidence="1">The sequence shown here is derived from an EMBL/GenBank/DDBJ whole genome shotgun (WGS) entry which is preliminary data.</text>
</comment>
<proteinExistence type="predicted"/>